<reference evidence="2" key="2">
    <citation type="submission" date="2015-01" db="EMBL/GenBank/DDBJ databases">
        <title>Evolutionary Origins and Diversification of the Mycorrhizal Mutualists.</title>
        <authorList>
            <consortium name="DOE Joint Genome Institute"/>
            <consortium name="Mycorrhizal Genomics Consortium"/>
            <person name="Kohler A."/>
            <person name="Kuo A."/>
            <person name="Nagy L.G."/>
            <person name="Floudas D."/>
            <person name="Copeland A."/>
            <person name="Barry K.W."/>
            <person name="Cichocki N."/>
            <person name="Veneault-Fourrey C."/>
            <person name="LaButti K."/>
            <person name="Lindquist E.A."/>
            <person name="Lipzen A."/>
            <person name="Lundell T."/>
            <person name="Morin E."/>
            <person name="Murat C."/>
            <person name="Riley R."/>
            <person name="Ohm R."/>
            <person name="Sun H."/>
            <person name="Tunlid A."/>
            <person name="Henrissat B."/>
            <person name="Grigoriev I.V."/>
            <person name="Hibbett D.S."/>
            <person name="Martin F."/>
        </authorList>
    </citation>
    <scope>NUCLEOTIDE SEQUENCE [LARGE SCALE GENOMIC DNA]</scope>
    <source>
        <strain evidence="2">Ve08.2h10</strain>
    </source>
</reference>
<evidence type="ECO:0000313" key="1">
    <source>
        <dbReference type="EMBL" id="KIK78558.1"/>
    </source>
</evidence>
<dbReference type="EMBL" id="KN826551">
    <property type="protein sequence ID" value="KIK78558.1"/>
    <property type="molecule type" value="Genomic_DNA"/>
</dbReference>
<dbReference type="AlphaFoldDB" id="A0A0D0CT56"/>
<evidence type="ECO:0000313" key="2">
    <source>
        <dbReference type="Proteomes" id="UP000054538"/>
    </source>
</evidence>
<name>A0A0D0CT56_9AGAM</name>
<sequence>MLKLISSEPLAIYKGSELALSIKQISRHERYEGLLILQFVLRLQSLNHHWHLNQSNISTQKDHY</sequence>
<reference evidence="1 2" key="1">
    <citation type="submission" date="2014-04" db="EMBL/GenBank/DDBJ databases">
        <authorList>
            <consortium name="DOE Joint Genome Institute"/>
            <person name="Kuo A."/>
            <person name="Kohler A."/>
            <person name="Jargeat P."/>
            <person name="Nagy L.G."/>
            <person name="Floudas D."/>
            <person name="Copeland A."/>
            <person name="Barry K.W."/>
            <person name="Cichocki N."/>
            <person name="Veneault-Fourrey C."/>
            <person name="LaButti K."/>
            <person name="Lindquist E.A."/>
            <person name="Lipzen A."/>
            <person name="Lundell T."/>
            <person name="Morin E."/>
            <person name="Murat C."/>
            <person name="Sun H."/>
            <person name="Tunlid A."/>
            <person name="Henrissat B."/>
            <person name="Grigoriev I.V."/>
            <person name="Hibbett D.S."/>
            <person name="Martin F."/>
            <person name="Nordberg H.P."/>
            <person name="Cantor M.N."/>
            <person name="Hua S.X."/>
        </authorList>
    </citation>
    <scope>NUCLEOTIDE SEQUENCE [LARGE SCALE GENOMIC DNA]</scope>
    <source>
        <strain evidence="1 2">Ve08.2h10</strain>
    </source>
</reference>
<organism evidence="1 2">
    <name type="scientific">Paxillus rubicundulus Ve08.2h10</name>
    <dbReference type="NCBI Taxonomy" id="930991"/>
    <lineage>
        <taxon>Eukaryota</taxon>
        <taxon>Fungi</taxon>
        <taxon>Dikarya</taxon>
        <taxon>Basidiomycota</taxon>
        <taxon>Agaricomycotina</taxon>
        <taxon>Agaricomycetes</taxon>
        <taxon>Agaricomycetidae</taxon>
        <taxon>Boletales</taxon>
        <taxon>Paxilineae</taxon>
        <taxon>Paxillaceae</taxon>
        <taxon>Paxillus</taxon>
    </lineage>
</organism>
<dbReference type="InParanoid" id="A0A0D0CT56"/>
<dbReference type="Proteomes" id="UP000054538">
    <property type="component" value="Unassembled WGS sequence"/>
</dbReference>
<protein>
    <submittedName>
        <fullName evidence="1">Uncharacterized protein</fullName>
    </submittedName>
</protein>
<gene>
    <name evidence="1" type="ORF">PAXRUDRAFT_319524</name>
</gene>
<proteinExistence type="predicted"/>
<accession>A0A0D0CT56</accession>
<dbReference type="HOGENOM" id="CLU_2868314_0_0_1"/>
<keyword evidence="2" id="KW-1185">Reference proteome</keyword>